<accession>A0A7W3RD56</accession>
<dbReference type="Proteomes" id="UP000543174">
    <property type="component" value="Unassembled WGS sequence"/>
</dbReference>
<proteinExistence type="predicted"/>
<dbReference type="AlphaFoldDB" id="A0A7W3RD56"/>
<comment type="caution">
    <text evidence="1">The sequence shown here is derived from an EMBL/GenBank/DDBJ whole genome shotgun (WGS) entry which is preliminary data.</text>
</comment>
<sequence>MLARSNWKYVILFLLFLGWSLGNLDRFIINYAILDI</sequence>
<name>A0A7W3RD56_PRIAR</name>
<evidence type="ECO:0000313" key="2">
    <source>
        <dbReference type="Proteomes" id="UP000543174"/>
    </source>
</evidence>
<reference evidence="1" key="1">
    <citation type="submission" date="2020-08" db="EMBL/GenBank/DDBJ databases">
        <title>Functional genomics of gut bacteria from endangered species of beetles.</title>
        <authorList>
            <person name="Carlos-Shanley C."/>
        </authorList>
    </citation>
    <scope>NUCLEOTIDE SEQUENCE [LARGE SCALE GENOMIC DNA]</scope>
    <source>
        <strain evidence="1">S00060</strain>
    </source>
</reference>
<gene>
    <name evidence="1" type="ORF">HNP21_001100</name>
</gene>
<keyword evidence="2" id="KW-1185">Reference proteome</keyword>
<protein>
    <submittedName>
        <fullName evidence="1">Uncharacterized protein</fullName>
    </submittedName>
</protein>
<evidence type="ECO:0000313" key="1">
    <source>
        <dbReference type="EMBL" id="MBA9038011.1"/>
    </source>
</evidence>
<organism evidence="1 2">
    <name type="scientific">Priestia aryabhattai</name>
    <name type="common">Bacillus aryabhattai</name>
    <dbReference type="NCBI Taxonomy" id="412384"/>
    <lineage>
        <taxon>Bacteria</taxon>
        <taxon>Bacillati</taxon>
        <taxon>Bacillota</taxon>
        <taxon>Bacilli</taxon>
        <taxon>Bacillales</taxon>
        <taxon>Bacillaceae</taxon>
        <taxon>Priestia</taxon>
    </lineage>
</organism>
<dbReference type="EMBL" id="JACJHT010000001">
    <property type="protein sequence ID" value="MBA9038011.1"/>
    <property type="molecule type" value="Genomic_DNA"/>
</dbReference>